<dbReference type="EMBL" id="JBHMFI010000002">
    <property type="protein sequence ID" value="MFB9074146.1"/>
    <property type="molecule type" value="Genomic_DNA"/>
</dbReference>
<organism evidence="2 3">
    <name type="scientific">Citricoccus parietis</name>
    <dbReference type="NCBI Taxonomy" id="592307"/>
    <lineage>
        <taxon>Bacteria</taxon>
        <taxon>Bacillati</taxon>
        <taxon>Actinomycetota</taxon>
        <taxon>Actinomycetes</taxon>
        <taxon>Micrococcales</taxon>
        <taxon>Micrococcaceae</taxon>
        <taxon>Citricoccus</taxon>
    </lineage>
</organism>
<reference evidence="2 3" key="1">
    <citation type="submission" date="2024-09" db="EMBL/GenBank/DDBJ databases">
        <authorList>
            <person name="Sun Q."/>
            <person name="Mori K."/>
        </authorList>
    </citation>
    <scope>NUCLEOTIDE SEQUENCE [LARGE SCALE GENOMIC DNA]</scope>
    <source>
        <strain evidence="2 3">CCM 7609</strain>
    </source>
</reference>
<comment type="caution">
    <text evidence="2">The sequence shown here is derived from an EMBL/GenBank/DDBJ whole genome shotgun (WGS) entry which is preliminary data.</text>
</comment>
<evidence type="ECO:0000313" key="3">
    <source>
        <dbReference type="Proteomes" id="UP001589575"/>
    </source>
</evidence>
<evidence type="ECO:0000313" key="2">
    <source>
        <dbReference type="EMBL" id="MFB9074146.1"/>
    </source>
</evidence>
<accession>A0ABV5G5B9</accession>
<dbReference type="Proteomes" id="UP001589575">
    <property type="component" value="Unassembled WGS sequence"/>
</dbReference>
<protein>
    <submittedName>
        <fullName evidence="2">Uncharacterized protein</fullName>
    </submittedName>
</protein>
<sequence length="82" mass="7880">MGAQGGGAESRRDRAGPPPGPTPAGPRPGRDHVSLGGPGPHPDLAPRGTGPGPACGGVVGLCDPRSGGLPWRCCGAPAGRCP</sequence>
<proteinExistence type="predicted"/>
<keyword evidence="3" id="KW-1185">Reference proteome</keyword>
<evidence type="ECO:0000256" key="1">
    <source>
        <dbReference type="SAM" id="MobiDB-lite"/>
    </source>
</evidence>
<gene>
    <name evidence="2" type="ORF">ACFFX0_24305</name>
</gene>
<name>A0ABV5G5B9_9MICC</name>
<feature type="region of interest" description="Disordered" evidence="1">
    <location>
        <begin position="1"/>
        <end position="57"/>
    </location>
</feature>
<feature type="compositionally biased region" description="Pro residues" evidence="1">
    <location>
        <begin position="16"/>
        <end position="26"/>
    </location>
</feature>